<evidence type="ECO:0000313" key="4">
    <source>
        <dbReference type="Proteomes" id="UP000317982"/>
    </source>
</evidence>
<keyword evidence="1" id="KW-0472">Membrane</keyword>
<dbReference type="SUPFAM" id="SSF55073">
    <property type="entry name" value="Nucleotide cyclase"/>
    <property type="match status" value="1"/>
</dbReference>
<dbReference type="InterPro" id="IPR052163">
    <property type="entry name" value="DGC-Regulatory_Protein"/>
</dbReference>
<dbReference type="PANTHER" id="PTHR46663">
    <property type="entry name" value="DIGUANYLATE CYCLASE DGCT-RELATED"/>
    <property type="match status" value="1"/>
</dbReference>
<reference evidence="3 4" key="1">
    <citation type="submission" date="2019-07" db="EMBL/GenBank/DDBJ databases">
        <title>Cryptosporangium phraense sp. nov., isolated from plant litter.</title>
        <authorList>
            <person name="Suriyachadkun C."/>
        </authorList>
    </citation>
    <scope>NUCLEOTIDE SEQUENCE [LARGE SCALE GENOMIC DNA]</scope>
    <source>
        <strain evidence="3 4">A-T 5661</strain>
    </source>
</reference>
<accession>A0A545AHQ4</accession>
<dbReference type="CDD" id="cd01949">
    <property type="entry name" value="GGDEF"/>
    <property type="match status" value="1"/>
</dbReference>
<evidence type="ECO:0000256" key="1">
    <source>
        <dbReference type="SAM" id="Phobius"/>
    </source>
</evidence>
<dbReference type="RefSeq" id="WP_205752677.1">
    <property type="nucleotide sequence ID" value="NZ_VIRS01000033.1"/>
</dbReference>
<keyword evidence="1" id="KW-0812">Transmembrane</keyword>
<evidence type="ECO:0000259" key="2">
    <source>
        <dbReference type="PROSITE" id="PS50887"/>
    </source>
</evidence>
<dbReference type="Proteomes" id="UP000317982">
    <property type="component" value="Unassembled WGS sequence"/>
</dbReference>
<dbReference type="InterPro" id="IPR029016">
    <property type="entry name" value="GAF-like_dom_sf"/>
</dbReference>
<dbReference type="InterPro" id="IPR043128">
    <property type="entry name" value="Rev_trsase/Diguanyl_cyclase"/>
</dbReference>
<dbReference type="PANTHER" id="PTHR46663:SF3">
    <property type="entry name" value="SLL0267 PROTEIN"/>
    <property type="match status" value="1"/>
</dbReference>
<evidence type="ECO:0000313" key="3">
    <source>
        <dbReference type="EMBL" id="TQS40846.1"/>
    </source>
</evidence>
<dbReference type="EMBL" id="VIRS01000033">
    <property type="protein sequence ID" value="TQS40846.1"/>
    <property type="molecule type" value="Genomic_DNA"/>
</dbReference>
<feature type="transmembrane region" description="Helical" evidence="1">
    <location>
        <begin position="44"/>
        <end position="61"/>
    </location>
</feature>
<dbReference type="AlphaFoldDB" id="A0A545AHQ4"/>
<dbReference type="SUPFAM" id="SSF55781">
    <property type="entry name" value="GAF domain-like"/>
    <property type="match status" value="1"/>
</dbReference>
<organism evidence="3 4">
    <name type="scientific">Cryptosporangium phraense</name>
    <dbReference type="NCBI Taxonomy" id="2593070"/>
    <lineage>
        <taxon>Bacteria</taxon>
        <taxon>Bacillati</taxon>
        <taxon>Actinomycetota</taxon>
        <taxon>Actinomycetes</taxon>
        <taxon>Cryptosporangiales</taxon>
        <taxon>Cryptosporangiaceae</taxon>
        <taxon>Cryptosporangium</taxon>
    </lineage>
</organism>
<dbReference type="PROSITE" id="PS50887">
    <property type="entry name" value="GGDEF"/>
    <property type="match status" value="1"/>
</dbReference>
<comment type="caution">
    <text evidence="3">The sequence shown here is derived from an EMBL/GenBank/DDBJ whole genome shotgun (WGS) entry which is preliminary data.</text>
</comment>
<dbReference type="Gene3D" id="3.30.70.270">
    <property type="match status" value="1"/>
</dbReference>
<dbReference type="InterPro" id="IPR029787">
    <property type="entry name" value="Nucleotide_cyclase"/>
</dbReference>
<sequence length="500" mass="53375">MNVRETVRAWSLLHRVRALFLVFAILSLPRPVVAVLIDGWPPWWARAAVAGGLVLLAPWWIRGFRRQRFVRWVEPLEWAVLAAVSATAADTSPAAGMVFPMMFFRTMYGTRADTIRRLVYLELALVGPVAVRAELDPDFRMLDPAVPIQVAVLTVLMSVLKFALAQHERMVARERLLVVGASAVVAATDRPAIYQTAVDIALGLVGPGSGIRTTLAVGESTTTKIEAAAGAHIDGLVGLRVHLDRMPAGMLTRFRAGEPIYLEGDDCGALNGVAEVPVCQGGLFLVPLRSAKHRLGTLSIGSDRPLRPEIRSSLVTWAAQLATALESQILNEELTHRAFHDPLTGLPNRALVHDRLQAALTAGRDARPVAFLLVDLDGFKQVNDVYGHKAGDELLCSVAGRLSACVRQGDTVGRLGGDEFAVILPGLTDSERATDVAARLVDAVRMPVVADGHLVGVGASVGVAYADPGANLDDLVRAADTAMYGVKATRAGGYAVSAGV</sequence>
<gene>
    <name evidence="3" type="ORF">FL583_32705</name>
</gene>
<dbReference type="Pfam" id="PF00990">
    <property type="entry name" value="GGDEF"/>
    <property type="match status" value="1"/>
</dbReference>
<dbReference type="InParanoid" id="A0A545AHQ4"/>
<proteinExistence type="predicted"/>
<dbReference type="SMART" id="SM00267">
    <property type="entry name" value="GGDEF"/>
    <property type="match status" value="1"/>
</dbReference>
<dbReference type="InterPro" id="IPR000160">
    <property type="entry name" value="GGDEF_dom"/>
</dbReference>
<keyword evidence="1" id="KW-1133">Transmembrane helix</keyword>
<dbReference type="NCBIfam" id="TIGR00254">
    <property type="entry name" value="GGDEF"/>
    <property type="match status" value="1"/>
</dbReference>
<dbReference type="Gene3D" id="3.30.450.40">
    <property type="match status" value="1"/>
</dbReference>
<protein>
    <submittedName>
        <fullName evidence="3">GGDEF domain-containing protein</fullName>
    </submittedName>
</protein>
<name>A0A545AHQ4_9ACTN</name>
<keyword evidence="4" id="KW-1185">Reference proteome</keyword>
<feature type="domain" description="GGDEF" evidence="2">
    <location>
        <begin position="367"/>
        <end position="500"/>
    </location>
</feature>